<proteinExistence type="predicted"/>
<comment type="caution">
    <text evidence="1">The sequence shown here is derived from an EMBL/GenBank/DDBJ whole genome shotgun (WGS) entry which is preliminary data.</text>
</comment>
<name>A0A5C6SMY3_FUSOC</name>
<protein>
    <submittedName>
        <fullName evidence="1">Uncharacterized protein</fullName>
    </submittedName>
</protein>
<sequence>MKAQIGRQILIPREGTQLWPGAIKPEEISQDFSDRLNRYHQASLPRLSILSIQYYHK</sequence>
<dbReference type="EMBL" id="VMNF01000011">
    <property type="protein sequence ID" value="TXC00022.1"/>
    <property type="molecule type" value="Genomic_DNA"/>
</dbReference>
<gene>
    <name evidence="1" type="ORF">FocTR4_00014143</name>
</gene>
<reference evidence="1 2" key="1">
    <citation type="submission" date="2019-07" db="EMBL/GenBank/DDBJ databases">
        <title>The First High-Quality Draft Genome Sequence of the Causal Agent of the Current Panama Disease Epidemic.</title>
        <authorList>
            <person name="Warmington R.J."/>
            <person name="Kay W."/>
            <person name="Jeffries A."/>
            <person name="Bebber D."/>
            <person name="Moore K."/>
            <person name="Studholme D.J."/>
        </authorList>
    </citation>
    <scope>NUCLEOTIDE SEQUENCE [LARGE SCALE GENOMIC DNA]</scope>
    <source>
        <strain evidence="1 2">TR4</strain>
    </source>
</reference>
<dbReference type="Proteomes" id="UP000321331">
    <property type="component" value="Unassembled WGS sequence"/>
</dbReference>
<dbReference type="AlphaFoldDB" id="A0A5C6SMY3"/>
<accession>A0A5C6SMY3</accession>
<evidence type="ECO:0000313" key="1">
    <source>
        <dbReference type="EMBL" id="TXC00022.1"/>
    </source>
</evidence>
<evidence type="ECO:0000313" key="2">
    <source>
        <dbReference type="Proteomes" id="UP000321331"/>
    </source>
</evidence>
<organism evidence="1 2">
    <name type="scientific">Fusarium oxysporum f. sp. cubense</name>
    <dbReference type="NCBI Taxonomy" id="61366"/>
    <lineage>
        <taxon>Eukaryota</taxon>
        <taxon>Fungi</taxon>
        <taxon>Dikarya</taxon>
        <taxon>Ascomycota</taxon>
        <taxon>Pezizomycotina</taxon>
        <taxon>Sordariomycetes</taxon>
        <taxon>Hypocreomycetidae</taxon>
        <taxon>Hypocreales</taxon>
        <taxon>Nectriaceae</taxon>
        <taxon>Fusarium</taxon>
        <taxon>Fusarium oxysporum species complex</taxon>
    </lineage>
</organism>